<dbReference type="Pfam" id="PF10947">
    <property type="entry name" value="DUF2628"/>
    <property type="match status" value="1"/>
</dbReference>
<evidence type="ECO:0008006" key="4">
    <source>
        <dbReference type="Google" id="ProtNLM"/>
    </source>
</evidence>
<reference evidence="3" key="1">
    <citation type="submission" date="2006-06" db="EMBL/GenBank/DDBJ databases">
        <title>Complete sequence of chromosome of Chelativorans sp. BNC1.</title>
        <authorList>
            <consortium name="US DOE Joint Genome Institute"/>
            <person name="Copeland A."/>
            <person name="Lucas S."/>
            <person name="Lapidus A."/>
            <person name="Barry K."/>
            <person name="Detter J.C."/>
            <person name="Glavina del Rio T."/>
            <person name="Hammon N."/>
            <person name="Israni S."/>
            <person name="Dalin E."/>
            <person name="Tice H."/>
            <person name="Pitluck S."/>
            <person name="Chertkov O."/>
            <person name="Brettin T."/>
            <person name="Bruce D."/>
            <person name="Han C."/>
            <person name="Tapia R."/>
            <person name="Gilna P."/>
            <person name="Schmutz J."/>
            <person name="Larimer F."/>
            <person name="Land M."/>
            <person name="Hauser L."/>
            <person name="Kyrpides N."/>
            <person name="Mikhailova N."/>
            <person name="Richardson P."/>
        </authorList>
    </citation>
    <scope>NUCLEOTIDE SEQUENCE</scope>
    <source>
        <strain evidence="3">BNC1</strain>
    </source>
</reference>
<dbReference type="eggNOG" id="ENOG50331PK">
    <property type="taxonomic scope" value="Bacteria"/>
</dbReference>
<evidence type="ECO:0000256" key="1">
    <source>
        <dbReference type="SAM" id="MobiDB-lite"/>
    </source>
</evidence>
<keyword evidence="2" id="KW-1133">Transmembrane helix</keyword>
<dbReference type="HOGENOM" id="CLU_128171_1_1_5"/>
<organism evidence="3">
    <name type="scientific">Chelativorans sp. (strain BNC1)</name>
    <dbReference type="NCBI Taxonomy" id="266779"/>
    <lineage>
        <taxon>Bacteria</taxon>
        <taxon>Pseudomonadati</taxon>
        <taxon>Pseudomonadota</taxon>
        <taxon>Alphaproteobacteria</taxon>
        <taxon>Hyphomicrobiales</taxon>
        <taxon>Phyllobacteriaceae</taxon>
        <taxon>Chelativorans</taxon>
    </lineage>
</organism>
<gene>
    <name evidence="3" type="ordered locus">Meso_3494</name>
</gene>
<sequence length="161" mass="17687">MASYIVLEPAGNRPDKGEKALVIRDGFSFLALIMPLFWFLWHRMWLEALAFLCIGLLLAGLGTMSGFSITAPLLSFILYLFIGLEAQGLRIASLRRRGWKVWGVVEGANRNEAELRYSAEIAQAPVQRPSAAALPVAVSRAAPASQRPSPTFGLVEYPRKG</sequence>
<keyword evidence="2" id="KW-0472">Membrane</keyword>
<accession>Q11CL0</accession>
<name>Q11CL0_CHESB</name>
<dbReference type="OrthoDB" id="7285394at2"/>
<feature type="transmembrane region" description="Helical" evidence="2">
    <location>
        <begin position="20"/>
        <end position="41"/>
    </location>
</feature>
<keyword evidence="2" id="KW-0812">Transmembrane</keyword>
<dbReference type="STRING" id="266779.Meso_3494"/>
<proteinExistence type="predicted"/>
<protein>
    <recommendedName>
        <fullName evidence="4">DUF2628 domain-containing protein</fullName>
    </recommendedName>
</protein>
<dbReference type="KEGG" id="mes:Meso_3494"/>
<dbReference type="EMBL" id="CP000390">
    <property type="protein sequence ID" value="ABG64865.1"/>
    <property type="molecule type" value="Genomic_DNA"/>
</dbReference>
<feature type="region of interest" description="Disordered" evidence="1">
    <location>
        <begin position="141"/>
        <end position="161"/>
    </location>
</feature>
<dbReference type="AlphaFoldDB" id="Q11CL0"/>
<feature type="compositionally biased region" description="Low complexity" evidence="1">
    <location>
        <begin position="141"/>
        <end position="150"/>
    </location>
</feature>
<dbReference type="InterPro" id="IPR024399">
    <property type="entry name" value="DUF2628"/>
</dbReference>
<feature type="transmembrane region" description="Helical" evidence="2">
    <location>
        <begin position="48"/>
        <end position="67"/>
    </location>
</feature>
<evidence type="ECO:0000313" key="3">
    <source>
        <dbReference type="EMBL" id="ABG64865.1"/>
    </source>
</evidence>
<evidence type="ECO:0000256" key="2">
    <source>
        <dbReference type="SAM" id="Phobius"/>
    </source>
</evidence>